<evidence type="ECO:0000256" key="3">
    <source>
        <dbReference type="ARBA" id="ARBA00022692"/>
    </source>
</evidence>
<feature type="domain" description="Amino acid transporter transmembrane" evidence="7">
    <location>
        <begin position="7"/>
        <end position="399"/>
    </location>
</feature>
<keyword evidence="3 6" id="KW-0812">Transmembrane</keyword>
<dbReference type="HOGENOM" id="CLU_049198_0_0_1"/>
<reference evidence="9" key="1">
    <citation type="journal article" date="2013" name="PLoS Genet.">
        <title>The genome of Spraguea lophii and the basis of host-microsporidian interactions.</title>
        <authorList>
            <person name="Campbell S.E."/>
            <person name="Williams T.A."/>
            <person name="Yousuf A."/>
            <person name="Soanes D.M."/>
            <person name="Paszkiewicz K.H."/>
            <person name="Williams B.A.P."/>
        </authorList>
    </citation>
    <scope>NUCLEOTIDE SEQUENCE [LARGE SCALE GENOMIC DNA]</scope>
    <source>
        <strain evidence="9">42_110</strain>
    </source>
</reference>
<feature type="transmembrane region" description="Helical" evidence="6">
    <location>
        <begin position="318"/>
        <end position="337"/>
    </location>
</feature>
<keyword evidence="4 6" id="KW-1133">Transmembrane helix</keyword>
<feature type="transmembrane region" description="Helical" evidence="6">
    <location>
        <begin position="117"/>
        <end position="134"/>
    </location>
</feature>
<protein>
    <submittedName>
        <fullName evidence="8">Transmembrane amino acid transporter</fullName>
    </submittedName>
</protein>
<comment type="subcellular location">
    <subcellularLocation>
        <location evidence="1">Membrane</location>
        <topology evidence="1">Multi-pass membrane protein</topology>
    </subcellularLocation>
</comment>
<feature type="transmembrane region" description="Helical" evidence="6">
    <location>
        <begin position="80"/>
        <end position="105"/>
    </location>
</feature>
<dbReference type="AlphaFoldDB" id="S7XVF8"/>
<feature type="transmembrane region" description="Helical" evidence="6">
    <location>
        <begin position="271"/>
        <end position="293"/>
    </location>
</feature>
<evidence type="ECO:0000256" key="1">
    <source>
        <dbReference type="ARBA" id="ARBA00004141"/>
    </source>
</evidence>
<feature type="transmembrane region" description="Helical" evidence="6">
    <location>
        <begin position="186"/>
        <end position="206"/>
    </location>
</feature>
<dbReference type="InterPro" id="IPR013057">
    <property type="entry name" value="AA_transpt_TM"/>
</dbReference>
<dbReference type="InParanoid" id="S7XVF8"/>
<proteinExistence type="inferred from homology"/>
<feature type="transmembrane region" description="Helical" evidence="6">
    <location>
        <begin position="36"/>
        <end position="60"/>
    </location>
</feature>
<dbReference type="PANTHER" id="PTHR22950">
    <property type="entry name" value="AMINO ACID TRANSPORTER"/>
    <property type="match status" value="1"/>
</dbReference>
<comment type="similarity">
    <text evidence="2">Belongs to the amino acid/polyamine transporter 2 family.</text>
</comment>
<evidence type="ECO:0000256" key="6">
    <source>
        <dbReference type="SAM" id="Phobius"/>
    </source>
</evidence>
<dbReference type="OrthoDB" id="438545at2759"/>
<dbReference type="STRING" id="1358809.S7XVF8"/>
<dbReference type="Pfam" id="PF01490">
    <property type="entry name" value="Aa_trans"/>
    <property type="match status" value="1"/>
</dbReference>
<dbReference type="EMBL" id="ATCN01000082">
    <property type="protein sequence ID" value="EPR79873.1"/>
    <property type="molecule type" value="Genomic_DNA"/>
</dbReference>
<feature type="transmembrane region" description="Helical" evidence="6">
    <location>
        <begin position="374"/>
        <end position="395"/>
    </location>
</feature>
<comment type="caution">
    <text evidence="8">The sequence shown here is derived from an EMBL/GenBank/DDBJ whole genome shotgun (WGS) entry which is preliminary data.</text>
</comment>
<evidence type="ECO:0000256" key="4">
    <source>
        <dbReference type="ARBA" id="ARBA00022989"/>
    </source>
</evidence>
<evidence type="ECO:0000259" key="7">
    <source>
        <dbReference type="Pfam" id="PF01490"/>
    </source>
</evidence>
<feature type="transmembrane region" description="Helical" evidence="6">
    <location>
        <begin position="12"/>
        <end position="30"/>
    </location>
</feature>
<evidence type="ECO:0000313" key="8">
    <source>
        <dbReference type="EMBL" id="EPR79873.1"/>
    </source>
</evidence>
<feature type="transmembrane region" description="Helical" evidence="6">
    <location>
        <begin position="343"/>
        <end position="367"/>
    </location>
</feature>
<dbReference type="PANTHER" id="PTHR22950:SF652">
    <property type="entry name" value="TRANSMEMBRANE AMINO ACID TRANSPORTER FAMILY PROTEIN"/>
    <property type="match status" value="1"/>
</dbReference>
<organism evidence="8 9">
    <name type="scientific">Spraguea lophii (strain 42_110)</name>
    <name type="common">Microsporidian parasite</name>
    <dbReference type="NCBI Taxonomy" id="1358809"/>
    <lineage>
        <taxon>Eukaryota</taxon>
        <taxon>Fungi</taxon>
        <taxon>Fungi incertae sedis</taxon>
        <taxon>Microsporidia</taxon>
        <taxon>Spragueidae</taxon>
        <taxon>Spraguea</taxon>
    </lineage>
</organism>
<evidence type="ECO:0000256" key="2">
    <source>
        <dbReference type="ARBA" id="ARBA00008066"/>
    </source>
</evidence>
<feature type="transmembrane region" description="Helical" evidence="6">
    <location>
        <begin position="146"/>
        <end position="166"/>
    </location>
</feature>
<dbReference type="GO" id="GO:0016020">
    <property type="term" value="C:membrane"/>
    <property type="evidence" value="ECO:0007669"/>
    <property type="project" value="UniProtKB-SubCell"/>
</dbReference>
<dbReference type="VEuPathDB" id="MicrosporidiaDB:SLOPH_2227"/>
<evidence type="ECO:0000313" key="9">
    <source>
        <dbReference type="Proteomes" id="UP000014978"/>
    </source>
</evidence>
<gene>
    <name evidence="8" type="ORF">SLOPH_2227</name>
</gene>
<keyword evidence="9" id="KW-1185">Reference proteome</keyword>
<dbReference type="GO" id="GO:0015179">
    <property type="term" value="F:L-amino acid transmembrane transporter activity"/>
    <property type="evidence" value="ECO:0007669"/>
    <property type="project" value="TreeGrafter"/>
</dbReference>
<feature type="transmembrane region" description="Helical" evidence="6">
    <location>
        <begin position="213"/>
        <end position="240"/>
    </location>
</feature>
<accession>S7XVF8</accession>
<dbReference type="Proteomes" id="UP000014978">
    <property type="component" value="Unassembled WGS sequence"/>
</dbReference>
<dbReference type="OMA" id="GITFMPY"/>
<evidence type="ECO:0000256" key="5">
    <source>
        <dbReference type="ARBA" id="ARBA00023136"/>
    </source>
</evidence>
<sequence length="401" mass="45156">MVQEMKLTETILLLFTSMLGSGIIFIPIAFKSAGYLGGLINLLILAILISFSLIVISYGVRKLENDELSLFHLCRKAHPIFGYLSAMSISILGIVSCFLVISLSVSWLSKIMNITEKLYSVLLKIFISIPLFYISAQNSLSRLKYVAYISMFAITYFIFLTFSAFYTTKGLNIKTSPINSDIGIATSKFMFSLCVHSNFVPAFGALRNKSTKNILVISFCTILMGTIIYALIGLLGYFAIGDDCQSMDFLSALLDKNTKVNQYLSINDRSILIDFGCLSFILLLLASFPFQAIPSRNSLMKIFIFIFKINNSCRYEKIYRIGFTFLVTLLSLSIAIYDPDINFLINIIGAVFINLYCLFLPSISYIFTHKTKNIVYAISIFLIIFSIGLMTYMLYNIIIKD</sequence>
<name>S7XVF8_SPRLO</name>
<keyword evidence="5 6" id="KW-0472">Membrane</keyword>